<evidence type="ECO:0000256" key="6">
    <source>
        <dbReference type="ARBA" id="ARBA00022552"/>
    </source>
</evidence>
<dbReference type="NCBIfam" id="NF008693">
    <property type="entry name" value="PRK11713.2-3"/>
    <property type="match status" value="1"/>
</dbReference>
<dbReference type="InterPro" id="IPR029028">
    <property type="entry name" value="Alpha/beta_knot_MTases"/>
</dbReference>
<comment type="caution">
    <text evidence="15">The sequence shown here is derived from an EMBL/GenBank/DDBJ whole genome shotgun (WGS) entry which is preliminary data.</text>
</comment>
<evidence type="ECO:0000256" key="2">
    <source>
        <dbReference type="ARBA" id="ARBA00005528"/>
    </source>
</evidence>
<dbReference type="RefSeq" id="WP_160953966.1">
    <property type="nucleotide sequence ID" value="NZ_WWEQ01000059.1"/>
</dbReference>
<evidence type="ECO:0000313" key="15">
    <source>
        <dbReference type="EMBL" id="MYM20552.1"/>
    </source>
</evidence>
<dbReference type="SUPFAM" id="SSF75217">
    <property type="entry name" value="alpha/beta knot"/>
    <property type="match status" value="1"/>
</dbReference>
<dbReference type="Proteomes" id="UP000469215">
    <property type="component" value="Unassembled WGS sequence"/>
</dbReference>
<keyword evidence="8 12" id="KW-0808">Transferase</keyword>
<accession>A0A6N9HAH2</accession>
<dbReference type="SUPFAM" id="SSF88697">
    <property type="entry name" value="PUA domain-like"/>
    <property type="match status" value="1"/>
</dbReference>
<evidence type="ECO:0000259" key="13">
    <source>
        <dbReference type="Pfam" id="PF04452"/>
    </source>
</evidence>
<dbReference type="InterPro" id="IPR006700">
    <property type="entry name" value="RsmE"/>
</dbReference>
<evidence type="ECO:0000256" key="5">
    <source>
        <dbReference type="ARBA" id="ARBA00022490"/>
    </source>
</evidence>
<dbReference type="Pfam" id="PF20260">
    <property type="entry name" value="PUA_4"/>
    <property type="match status" value="1"/>
</dbReference>
<sequence length="277" mass="28368">MSLPVFRAAREEIAAARPGGSADFGPEVAGHAVRVRRMRAGERLELVDGVGTRVRGALARAEPEAITVDVEAVEHEPAQEPALVLVQALAKGDRDLAAIEAATEVGIDAVIPWAAQRSIADWPTKKAQRMARQWDNLLTAASLQARRSRFPQLLPLVRGTAAAGAVRPGDRAIVLHEAAVEPFAHALARPVADGDGAAPGAAAASTAHPGRILVFVGPEGGIAEAELAALQAAGARPAVLGPTVLRASTAGPVAAALAQQLLGRWDLGAGPAPAGAR</sequence>
<dbReference type="CDD" id="cd18084">
    <property type="entry name" value="RsmE-like"/>
    <property type="match status" value="1"/>
</dbReference>
<dbReference type="InterPro" id="IPR046887">
    <property type="entry name" value="RsmE_PUA-like"/>
</dbReference>
<dbReference type="InterPro" id="IPR015947">
    <property type="entry name" value="PUA-like_sf"/>
</dbReference>
<keyword evidence="16" id="KW-1185">Reference proteome</keyword>
<dbReference type="Gene3D" id="3.40.1280.10">
    <property type="match status" value="1"/>
</dbReference>
<evidence type="ECO:0000256" key="1">
    <source>
        <dbReference type="ARBA" id="ARBA00004496"/>
    </source>
</evidence>
<feature type="domain" description="Ribosomal RNA small subunit methyltransferase E PUA-like" evidence="14">
    <location>
        <begin position="27"/>
        <end position="70"/>
    </location>
</feature>
<protein>
    <recommendedName>
        <fullName evidence="4 12">Ribosomal RNA small subunit methyltransferase E</fullName>
        <ecNumber evidence="3 12">2.1.1.193</ecNumber>
    </recommendedName>
</protein>
<dbReference type="EC" id="2.1.1.193" evidence="3 12"/>
<keyword evidence="5 12" id="KW-0963">Cytoplasm</keyword>
<keyword evidence="9 12" id="KW-0949">S-adenosyl-L-methionine</keyword>
<dbReference type="AlphaFoldDB" id="A0A6N9HAH2"/>
<proteinExistence type="inferred from homology"/>
<evidence type="ECO:0000256" key="12">
    <source>
        <dbReference type="PIRNR" id="PIRNR015601"/>
    </source>
</evidence>
<dbReference type="GO" id="GO:0005737">
    <property type="term" value="C:cytoplasm"/>
    <property type="evidence" value="ECO:0007669"/>
    <property type="project" value="UniProtKB-SubCell"/>
</dbReference>
<dbReference type="PANTHER" id="PTHR30027:SF3">
    <property type="entry name" value="16S RRNA (URACIL(1498)-N(3))-METHYLTRANSFERASE"/>
    <property type="match status" value="1"/>
</dbReference>
<evidence type="ECO:0000256" key="8">
    <source>
        <dbReference type="ARBA" id="ARBA00022679"/>
    </source>
</evidence>
<organism evidence="15 16">
    <name type="scientific">Brevibacterium rongguiense</name>
    <dbReference type="NCBI Taxonomy" id="2695267"/>
    <lineage>
        <taxon>Bacteria</taxon>
        <taxon>Bacillati</taxon>
        <taxon>Actinomycetota</taxon>
        <taxon>Actinomycetes</taxon>
        <taxon>Micrococcales</taxon>
        <taxon>Brevibacteriaceae</taxon>
        <taxon>Brevibacterium</taxon>
    </lineage>
</organism>
<comment type="subcellular location">
    <subcellularLocation>
        <location evidence="1 12">Cytoplasm</location>
    </subcellularLocation>
</comment>
<evidence type="ECO:0000259" key="14">
    <source>
        <dbReference type="Pfam" id="PF20260"/>
    </source>
</evidence>
<evidence type="ECO:0000313" key="16">
    <source>
        <dbReference type="Proteomes" id="UP000469215"/>
    </source>
</evidence>
<evidence type="ECO:0000256" key="7">
    <source>
        <dbReference type="ARBA" id="ARBA00022603"/>
    </source>
</evidence>
<evidence type="ECO:0000256" key="10">
    <source>
        <dbReference type="ARBA" id="ARBA00025699"/>
    </source>
</evidence>
<comment type="catalytic activity">
    <reaction evidence="11 12">
        <text>uridine(1498) in 16S rRNA + S-adenosyl-L-methionine = N(3)-methyluridine(1498) in 16S rRNA + S-adenosyl-L-homocysteine + H(+)</text>
        <dbReference type="Rhea" id="RHEA:42920"/>
        <dbReference type="Rhea" id="RHEA-COMP:10283"/>
        <dbReference type="Rhea" id="RHEA-COMP:10284"/>
        <dbReference type="ChEBI" id="CHEBI:15378"/>
        <dbReference type="ChEBI" id="CHEBI:57856"/>
        <dbReference type="ChEBI" id="CHEBI:59789"/>
        <dbReference type="ChEBI" id="CHEBI:65315"/>
        <dbReference type="ChEBI" id="CHEBI:74502"/>
        <dbReference type="EC" id="2.1.1.193"/>
    </reaction>
</comment>
<evidence type="ECO:0000256" key="3">
    <source>
        <dbReference type="ARBA" id="ARBA00012328"/>
    </source>
</evidence>
<evidence type="ECO:0000256" key="4">
    <source>
        <dbReference type="ARBA" id="ARBA00013673"/>
    </source>
</evidence>
<reference evidence="15 16" key="1">
    <citation type="submission" date="2020-01" db="EMBL/GenBank/DDBJ databases">
        <authorList>
            <person name="Deng T."/>
        </authorList>
    </citation>
    <scope>NUCLEOTIDE SEQUENCE [LARGE SCALE GENOMIC DNA]</scope>
    <source>
        <strain evidence="15 16">5221</strain>
    </source>
</reference>
<dbReference type="GO" id="GO:0070475">
    <property type="term" value="P:rRNA base methylation"/>
    <property type="evidence" value="ECO:0007669"/>
    <property type="project" value="TreeGrafter"/>
</dbReference>
<comment type="similarity">
    <text evidence="2 12">Belongs to the RNA methyltransferase RsmE family.</text>
</comment>
<dbReference type="Pfam" id="PF04452">
    <property type="entry name" value="Methyltrans_RNA"/>
    <property type="match status" value="1"/>
</dbReference>
<dbReference type="GO" id="GO:0070042">
    <property type="term" value="F:rRNA (uridine-N3-)-methyltransferase activity"/>
    <property type="evidence" value="ECO:0007669"/>
    <property type="project" value="TreeGrafter"/>
</dbReference>
<dbReference type="NCBIfam" id="TIGR00046">
    <property type="entry name" value="RsmE family RNA methyltransferase"/>
    <property type="match status" value="1"/>
</dbReference>
<evidence type="ECO:0000256" key="11">
    <source>
        <dbReference type="ARBA" id="ARBA00047944"/>
    </source>
</evidence>
<dbReference type="EMBL" id="WWEQ01000059">
    <property type="protein sequence ID" value="MYM20552.1"/>
    <property type="molecule type" value="Genomic_DNA"/>
</dbReference>
<name>A0A6N9HAH2_9MICO</name>
<keyword evidence="7 12" id="KW-0489">Methyltransferase</keyword>
<dbReference type="PANTHER" id="PTHR30027">
    <property type="entry name" value="RIBOSOMAL RNA SMALL SUBUNIT METHYLTRANSFERASE E"/>
    <property type="match status" value="1"/>
</dbReference>
<keyword evidence="6 12" id="KW-0698">rRNA processing</keyword>
<dbReference type="InterPro" id="IPR029026">
    <property type="entry name" value="tRNA_m1G_MTases_N"/>
</dbReference>
<dbReference type="PIRSF" id="PIRSF015601">
    <property type="entry name" value="MTase_slr0722"/>
    <property type="match status" value="1"/>
</dbReference>
<dbReference type="InterPro" id="IPR046886">
    <property type="entry name" value="RsmE_MTase_dom"/>
</dbReference>
<comment type="function">
    <text evidence="10 12">Specifically methylates the N3 position of the uracil ring of uridine 1498 (m3U1498) in 16S rRNA. Acts on the fully assembled 30S ribosomal subunit.</text>
</comment>
<evidence type="ECO:0000256" key="9">
    <source>
        <dbReference type="ARBA" id="ARBA00022691"/>
    </source>
</evidence>
<feature type="domain" description="Ribosomal RNA small subunit methyltransferase E methyltransferase" evidence="13">
    <location>
        <begin position="80"/>
        <end position="259"/>
    </location>
</feature>
<gene>
    <name evidence="15" type="ORF">GSY69_11410</name>
</gene>